<keyword evidence="3" id="KW-1185">Reference proteome</keyword>
<dbReference type="EMBL" id="VSRR010053250">
    <property type="protein sequence ID" value="MPC80175.1"/>
    <property type="molecule type" value="Genomic_DNA"/>
</dbReference>
<evidence type="ECO:0000313" key="3">
    <source>
        <dbReference type="Proteomes" id="UP000324222"/>
    </source>
</evidence>
<sequence length="116" mass="12357">MGTAQRGQLSGDGEGCQTPLLLGHSLLTSVSRLVVSEAAKGNPGRVFLCALQPGLTWRTRKMPPTVCERPCSLSYKRPVEVRTKGGPQLGPEGPSQVRTPAAVRRPPGNKWCARPG</sequence>
<dbReference type="AlphaFoldDB" id="A0A5B7ID81"/>
<evidence type="ECO:0000256" key="1">
    <source>
        <dbReference type="SAM" id="MobiDB-lite"/>
    </source>
</evidence>
<accession>A0A5B7ID81</accession>
<protein>
    <submittedName>
        <fullName evidence="2">Uncharacterized protein</fullName>
    </submittedName>
</protein>
<organism evidence="2 3">
    <name type="scientific">Portunus trituberculatus</name>
    <name type="common">Swimming crab</name>
    <name type="synonym">Neptunus trituberculatus</name>
    <dbReference type="NCBI Taxonomy" id="210409"/>
    <lineage>
        <taxon>Eukaryota</taxon>
        <taxon>Metazoa</taxon>
        <taxon>Ecdysozoa</taxon>
        <taxon>Arthropoda</taxon>
        <taxon>Crustacea</taxon>
        <taxon>Multicrustacea</taxon>
        <taxon>Malacostraca</taxon>
        <taxon>Eumalacostraca</taxon>
        <taxon>Eucarida</taxon>
        <taxon>Decapoda</taxon>
        <taxon>Pleocyemata</taxon>
        <taxon>Brachyura</taxon>
        <taxon>Eubrachyura</taxon>
        <taxon>Portunoidea</taxon>
        <taxon>Portunidae</taxon>
        <taxon>Portuninae</taxon>
        <taxon>Portunus</taxon>
    </lineage>
</organism>
<dbReference type="Proteomes" id="UP000324222">
    <property type="component" value="Unassembled WGS sequence"/>
</dbReference>
<proteinExistence type="predicted"/>
<reference evidence="2 3" key="1">
    <citation type="submission" date="2019-05" db="EMBL/GenBank/DDBJ databases">
        <title>Another draft genome of Portunus trituberculatus and its Hox gene families provides insights of decapod evolution.</title>
        <authorList>
            <person name="Jeong J.-H."/>
            <person name="Song I."/>
            <person name="Kim S."/>
            <person name="Choi T."/>
            <person name="Kim D."/>
            <person name="Ryu S."/>
            <person name="Kim W."/>
        </authorList>
    </citation>
    <scope>NUCLEOTIDE SEQUENCE [LARGE SCALE GENOMIC DNA]</scope>
    <source>
        <tissue evidence="2">Muscle</tissue>
    </source>
</reference>
<feature type="region of interest" description="Disordered" evidence="1">
    <location>
        <begin position="81"/>
        <end position="116"/>
    </location>
</feature>
<comment type="caution">
    <text evidence="2">The sequence shown here is derived from an EMBL/GenBank/DDBJ whole genome shotgun (WGS) entry which is preliminary data.</text>
</comment>
<name>A0A5B7ID81_PORTR</name>
<evidence type="ECO:0000313" key="2">
    <source>
        <dbReference type="EMBL" id="MPC80175.1"/>
    </source>
</evidence>
<gene>
    <name evidence="2" type="ORF">E2C01_074745</name>
</gene>